<organism evidence="2 3">
    <name type="scientific">Laribacter hongkongensis (strain HLHK9)</name>
    <dbReference type="NCBI Taxonomy" id="557598"/>
    <lineage>
        <taxon>Bacteria</taxon>
        <taxon>Pseudomonadati</taxon>
        <taxon>Pseudomonadota</taxon>
        <taxon>Betaproteobacteria</taxon>
        <taxon>Neisseriales</taxon>
        <taxon>Aquaspirillaceae</taxon>
        <taxon>Laribacter</taxon>
    </lineage>
</organism>
<gene>
    <name evidence="2" type="ordered locus">LHK_01128</name>
</gene>
<keyword evidence="1" id="KW-0812">Transmembrane</keyword>
<dbReference type="HOGENOM" id="CLU_2219818_0_0_4"/>
<feature type="transmembrane region" description="Helical" evidence="1">
    <location>
        <begin position="32"/>
        <end position="58"/>
    </location>
</feature>
<reference evidence="2 3" key="1">
    <citation type="journal article" date="2009" name="PLoS Genet.">
        <title>The complete genome and proteome of Laribacter hongkongensis reveal potential mechanisms for adaptations to different temperatures and habitats.</title>
        <authorList>
            <person name="Woo P.C."/>
            <person name="Lau S.K."/>
            <person name="Tse H."/>
            <person name="Teng J.L."/>
            <person name="Curreem S.O."/>
            <person name="Tsang A.K."/>
            <person name="Fan R.Y."/>
            <person name="Wong G.K."/>
            <person name="Huang Y."/>
            <person name="Loman N.J."/>
            <person name="Snyder L.A."/>
            <person name="Cai J.J."/>
            <person name="Huang J.D."/>
            <person name="Mak W."/>
            <person name="Pallen M.J."/>
            <person name="Lok S."/>
            <person name="Yuen K.Y."/>
        </authorList>
    </citation>
    <scope>NUCLEOTIDE SEQUENCE [LARGE SCALE GENOMIC DNA]</scope>
    <source>
        <strain evidence="2 3">HLHK9</strain>
    </source>
</reference>
<dbReference type="Proteomes" id="UP000002010">
    <property type="component" value="Chromosome"/>
</dbReference>
<proteinExistence type="predicted"/>
<keyword evidence="1" id="KW-1133">Transmembrane helix</keyword>
<dbReference type="KEGG" id="lhk:LHK_01128"/>
<evidence type="ECO:0000256" key="1">
    <source>
        <dbReference type="SAM" id="Phobius"/>
    </source>
</evidence>
<evidence type="ECO:0000313" key="3">
    <source>
        <dbReference type="Proteomes" id="UP000002010"/>
    </source>
</evidence>
<dbReference type="STRING" id="557598.LHK_01128"/>
<evidence type="ECO:0000313" key="2">
    <source>
        <dbReference type="EMBL" id="ACO74120.1"/>
    </source>
</evidence>
<dbReference type="AlphaFoldDB" id="C1D6L4"/>
<accession>C1D6L4</accession>
<sequence length="106" mass="12390">MMNISSPSSREIIWSDMFDLPVMDVLKYFLPVMYMGCLFFLNTVPAALAMKTLLLFVLMPNSFMASWMSRFLSRSCLYFISSDNWLAKTSTDWMFRVSLFVMDSLF</sequence>
<name>C1D6L4_LARHH</name>
<dbReference type="EMBL" id="CP001154">
    <property type="protein sequence ID" value="ACO74120.1"/>
    <property type="molecule type" value="Genomic_DNA"/>
</dbReference>
<keyword evidence="1" id="KW-0472">Membrane</keyword>
<keyword evidence="3" id="KW-1185">Reference proteome</keyword>
<protein>
    <submittedName>
        <fullName evidence="2">Uncharacterized protein</fullName>
    </submittedName>
</protein>